<protein>
    <submittedName>
        <fullName evidence="1">Uncharacterized protein</fullName>
    </submittedName>
</protein>
<dbReference type="EMBL" id="JAMKPW020000014">
    <property type="protein sequence ID" value="KAK8211307.1"/>
    <property type="molecule type" value="Genomic_DNA"/>
</dbReference>
<gene>
    <name evidence="1" type="ORF">M8818_003274</name>
</gene>
<sequence length="778" mass="87560">MANDLLSLAGWYFLPNLVTGWVQSAYYAIWIRAGDPRPQPGSRAYIKHRRTIHMLVIVAYLLYTIYEADYQLRFARDFYQDLGVPHDVDDRGLQSRFRRLTVQFHPDKVSSAEARPAAEAYYVHLKLARDTLIDPAKRFAYDRFGPDILHWRHCTTIRDFVSAGVTNIALYYAATGSVLVVLGIFGYLQQAPYWRYLAMGCLFMFELHAMTRPSYPKLLTKLLNPVLVAFRARPPYLPFQFLSLARKIVMTVFIAITQIGPLLQQSMGPPSADNSAVQGVQLDRLDMIANSADQELSRLLGLELTPFAVDPAAMQELRTAMREWLVNNTLRNDGQVRNALGQALERRRAGAPAEAIDPLLELKLSANIEYHRQCIRVRSSQHARRTSIVHLEQHLFAGASTINLANCQMQVLPTCETTIEIDVPIFHQPSEVDTSSLIVGASTTLERLNISLPQMARWLAGTNTPLIVIIRDSNDHPSLELVQLRAEALGIDATLLPNPSFDGHPSDGNVPDRHAQRHFSILHALSTHKTAATKWAAIIDDDTFFLSLPLLLSTLSAYDPDQPWYLGALSEDWHGVAHFGYMAYGGADMILSVPLLQTLDASFEACKTAGWEGDILYRDCIYSVTSPPVRLTQLPGLHQMDFFGDVSGWYESGQNPILSLHHWKGWHEYPVEKAHLVTDVAGPEMMLQRFRFADDVVVSNAVEGTFLHEKGQFDFSLGALRPSLVEGKDKVSWRFESTVVAEDGSVRQFYVKRAPVGRGEKVDETERVDSVFELDWSR</sequence>
<comment type="caution">
    <text evidence="1">The sequence shown here is derived from an EMBL/GenBank/DDBJ whole genome shotgun (WGS) entry which is preliminary data.</text>
</comment>
<dbReference type="Proteomes" id="UP001320706">
    <property type="component" value="Unassembled WGS sequence"/>
</dbReference>
<keyword evidence="2" id="KW-1185">Reference proteome</keyword>
<organism evidence="1 2">
    <name type="scientific">Zalaria obscura</name>
    <dbReference type="NCBI Taxonomy" id="2024903"/>
    <lineage>
        <taxon>Eukaryota</taxon>
        <taxon>Fungi</taxon>
        <taxon>Dikarya</taxon>
        <taxon>Ascomycota</taxon>
        <taxon>Pezizomycotina</taxon>
        <taxon>Dothideomycetes</taxon>
        <taxon>Dothideomycetidae</taxon>
        <taxon>Dothideales</taxon>
        <taxon>Zalariaceae</taxon>
        <taxon>Zalaria</taxon>
    </lineage>
</organism>
<reference evidence="1" key="1">
    <citation type="submission" date="2024-02" db="EMBL/GenBank/DDBJ databases">
        <title>Metagenome Assembled Genome of Zalaria obscura JY119.</title>
        <authorList>
            <person name="Vighnesh L."/>
            <person name="Jagadeeshwari U."/>
            <person name="Venkata Ramana C."/>
            <person name="Sasikala C."/>
        </authorList>
    </citation>
    <scope>NUCLEOTIDE SEQUENCE</scope>
    <source>
        <strain evidence="1">JY119</strain>
    </source>
</reference>
<name>A0ACC3SGL4_9PEZI</name>
<evidence type="ECO:0000313" key="2">
    <source>
        <dbReference type="Proteomes" id="UP001320706"/>
    </source>
</evidence>
<proteinExistence type="predicted"/>
<accession>A0ACC3SGL4</accession>
<evidence type="ECO:0000313" key="1">
    <source>
        <dbReference type="EMBL" id="KAK8211307.1"/>
    </source>
</evidence>